<dbReference type="AlphaFoldDB" id="A0A9X9LN74"/>
<evidence type="ECO:0000313" key="2">
    <source>
        <dbReference type="Proteomes" id="UP000269945"/>
    </source>
</evidence>
<name>A0A9X9LN74_GULGU</name>
<evidence type="ECO:0000313" key="1">
    <source>
        <dbReference type="EMBL" id="VCW77450.1"/>
    </source>
</evidence>
<sequence>MNRLCTLHARPSFPKPRPLAGAFHHHRRGAAAWSRALDCLTVAWWGSVEKPGLV</sequence>
<reference evidence="1 2" key="1">
    <citation type="submission" date="2018-10" db="EMBL/GenBank/DDBJ databases">
        <authorList>
            <person name="Ekblom R."/>
            <person name="Jareborg N."/>
        </authorList>
    </citation>
    <scope>NUCLEOTIDE SEQUENCE [LARGE SCALE GENOMIC DNA]</scope>
    <source>
        <tissue evidence="1">Muscle</tissue>
    </source>
</reference>
<dbReference type="Proteomes" id="UP000269945">
    <property type="component" value="Unassembled WGS sequence"/>
</dbReference>
<protein>
    <submittedName>
        <fullName evidence="1">Uncharacterized protein</fullName>
    </submittedName>
</protein>
<proteinExistence type="predicted"/>
<dbReference type="EMBL" id="CYRY02008820">
    <property type="protein sequence ID" value="VCW77450.1"/>
    <property type="molecule type" value="Genomic_DNA"/>
</dbReference>
<comment type="caution">
    <text evidence="1">The sequence shown here is derived from an EMBL/GenBank/DDBJ whole genome shotgun (WGS) entry which is preliminary data.</text>
</comment>
<keyword evidence="2" id="KW-1185">Reference proteome</keyword>
<organism evidence="1 2">
    <name type="scientific">Gulo gulo</name>
    <name type="common">Wolverine</name>
    <name type="synonym">Gluton</name>
    <dbReference type="NCBI Taxonomy" id="48420"/>
    <lineage>
        <taxon>Eukaryota</taxon>
        <taxon>Metazoa</taxon>
        <taxon>Chordata</taxon>
        <taxon>Craniata</taxon>
        <taxon>Vertebrata</taxon>
        <taxon>Euteleostomi</taxon>
        <taxon>Mammalia</taxon>
        <taxon>Eutheria</taxon>
        <taxon>Laurasiatheria</taxon>
        <taxon>Carnivora</taxon>
        <taxon>Caniformia</taxon>
        <taxon>Musteloidea</taxon>
        <taxon>Mustelidae</taxon>
        <taxon>Guloninae</taxon>
        <taxon>Gulo</taxon>
    </lineage>
</organism>
<feature type="non-terminal residue" evidence="1">
    <location>
        <position position="54"/>
    </location>
</feature>
<gene>
    <name evidence="1" type="ORF">BN2614_LOCUS1</name>
</gene>
<accession>A0A9X9LN74</accession>